<sequence length="426" mass="46026">MKTEKLLSVLKKTGLLAILFFCVQASVGQILLKPDRVFDGQTLHTGWVVEIEGERISYAGPEDLWKAKPGTEQISLEGYTLLPGLIEGHSHLLLHPYNETSWNDQVLVESPAERAIRGGVHAEKSLMAGITTMRDLGSEGAGYADIALKKTIEERIIPGPRLLVAGPAIVATGAYGPKGFHDGVVVPLGAEAVSGKDEAIRAVRRQLGNGADFIKVYADYRWKAGAASQPTFLPEELKAMVDAATSAGSYVVAHASTPEGMRRAVMAGVETIEHGDGGTREVFDLMRQKKVALCPTLAAGHAIERYRGWDPLRDPDTERIINKKRSFQIALESGVTIAFGGDVGVYAHGENYRELELMVAYGMPALDALRSATRINAGVFHLEGLGEIKKDMMADIIGVKGDPTLDISLMREVAFVMKGGMLVKKP</sequence>
<feature type="domain" description="Pterin-binding" evidence="1">
    <location>
        <begin position="167"/>
        <end position="426"/>
    </location>
</feature>
<dbReference type="InterPro" id="IPR011059">
    <property type="entry name" value="Metal-dep_hydrolase_composite"/>
</dbReference>
<dbReference type="EMBL" id="JAABOP010000002">
    <property type="protein sequence ID" value="NER10933.1"/>
    <property type="molecule type" value="Genomic_DNA"/>
</dbReference>
<dbReference type="PANTHER" id="PTHR43135:SF3">
    <property type="entry name" value="ALPHA-D-RIBOSE 1-METHYLPHOSPHONATE 5-TRIPHOSPHATE DIPHOSPHATASE"/>
    <property type="match status" value="1"/>
</dbReference>
<organism evidence="2 3">
    <name type="scientific">Muriicola jejuensis</name>
    <dbReference type="NCBI Taxonomy" id="504488"/>
    <lineage>
        <taxon>Bacteria</taxon>
        <taxon>Pseudomonadati</taxon>
        <taxon>Bacteroidota</taxon>
        <taxon>Flavobacteriia</taxon>
        <taxon>Flavobacteriales</taxon>
        <taxon>Flavobacteriaceae</taxon>
        <taxon>Muriicola</taxon>
    </lineage>
</organism>
<dbReference type="SUPFAM" id="SSF51556">
    <property type="entry name" value="Metallo-dependent hydrolases"/>
    <property type="match status" value="1"/>
</dbReference>
<proteinExistence type="predicted"/>
<keyword evidence="2" id="KW-0378">Hydrolase</keyword>
<evidence type="ECO:0000313" key="2">
    <source>
        <dbReference type="EMBL" id="NER10933.1"/>
    </source>
</evidence>
<dbReference type="InterPro" id="IPR006680">
    <property type="entry name" value="Amidohydro-rel"/>
</dbReference>
<comment type="caution">
    <text evidence="2">The sequence shown here is derived from an EMBL/GenBank/DDBJ whole genome shotgun (WGS) entry which is preliminary data.</text>
</comment>
<evidence type="ECO:0000259" key="1">
    <source>
        <dbReference type="PROSITE" id="PS50972"/>
    </source>
</evidence>
<dbReference type="PANTHER" id="PTHR43135">
    <property type="entry name" value="ALPHA-D-RIBOSE 1-METHYLPHOSPHONATE 5-TRIPHOSPHATE DIPHOSPHATASE"/>
    <property type="match status" value="1"/>
</dbReference>
<dbReference type="GO" id="GO:0016810">
    <property type="term" value="F:hydrolase activity, acting on carbon-nitrogen (but not peptide) bonds"/>
    <property type="evidence" value="ECO:0007669"/>
    <property type="project" value="InterPro"/>
</dbReference>
<dbReference type="CDD" id="cd01299">
    <property type="entry name" value="Met_dep_hydrolase_A"/>
    <property type="match status" value="1"/>
</dbReference>
<dbReference type="InterPro" id="IPR051781">
    <property type="entry name" value="Metallo-dep_Hydrolase"/>
</dbReference>
<gene>
    <name evidence="2" type="ORF">GWK09_10430</name>
</gene>
<evidence type="ECO:0000313" key="3">
    <source>
        <dbReference type="Proteomes" id="UP000468443"/>
    </source>
</evidence>
<reference evidence="2 3" key="1">
    <citation type="submission" date="2020-01" db="EMBL/GenBank/DDBJ databases">
        <title>Muriicola jejuensis KCTC 22299.</title>
        <authorList>
            <person name="Wang G."/>
        </authorList>
    </citation>
    <scope>NUCLEOTIDE SEQUENCE [LARGE SCALE GENOMIC DNA]</scope>
    <source>
        <strain evidence="2 3">KCTC 22299</strain>
    </source>
</reference>
<protein>
    <submittedName>
        <fullName evidence="2">Amidohydrolase family protein</fullName>
    </submittedName>
</protein>
<dbReference type="InterPro" id="IPR057744">
    <property type="entry name" value="OTAase-like"/>
</dbReference>
<keyword evidence="3" id="KW-1185">Reference proteome</keyword>
<dbReference type="InterPro" id="IPR032466">
    <property type="entry name" value="Metal_Hydrolase"/>
</dbReference>
<accession>A0A6P0UIJ9</accession>
<dbReference type="RefSeq" id="WP_163693333.1">
    <property type="nucleotide sequence ID" value="NZ_FXTW01000002.1"/>
</dbReference>
<dbReference type="SUPFAM" id="SSF51338">
    <property type="entry name" value="Composite domain of metallo-dependent hydrolases"/>
    <property type="match status" value="1"/>
</dbReference>
<name>A0A6P0UIJ9_9FLAO</name>
<dbReference type="Proteomes" id="UP000468443">
    <property type="component" value="Unassembled WGS sequence"/>
</dbReference>
<dbReference type="Gene3D" id="2.30.40.10">
    <property type="entry name" value="Urease, subunit C, domain 1"/>
    <property type="match status" value="1"/>
</dbReference>
<dbReference type="PROSITE" id="PS50972">
    <property type="entry name" value="PTERIN_BINDING"/>
    <property type="match status" value="1"/>
</dbReference>
<dbReference type="AlphaFoldDB" id="A0A6P0UIJ9"/>
<dbReference type="Pfam" id="PF01979">
    <property type="entry name" value="Amidohydro_1"/>
    <property type="match status" value="1"/>
</dbReference>
<dbReference type="InterPro" id="IPR000489">
    <property type="entry name" value="Pterin-binding_dom"/>
</dbReference>
<dbReference type="Gene3D" id="3.20.20.140">
    <property type="entry name" value="Metal-dependent hydrolases"/>
    <property type="match status" value="1"/>
</dbReference>
<dbReference type="GO" id="GO:0042558">
    <property type="term" value="P:pteridine-containing compound metabolic process"/>
    <property type="evidence" value="ECO:0007669"/>
    <property type="project" value="InterPro"/>
</dbReference>